<dbReference type="RefSeq" id="WP_094076570.1">
    <property type="nucleotide sequence ID" value="NZ_NBYO01000001.1"/>
</dbReference>
<organism evidence="4 5">
    <name type="scientific">Notoacmeibacter marinus</name>
    <dbReference type="NCBI Taxonomy" id="1876515"/>
    <lineage>
        <taxon>Bacteria</taxon>
        <taxon>Pseudomonadati</taxon>
        <taxon>Pseudomonadota</taxon>
        <taxon>Alphaproteobacteria</taxon>
        <taxon>Hyphomicrobiales</taxon>
        <taxon>Notoacmeibacteraceae</taxon>
        <taxon>Notoacmeibacter</taxon>
    </lineage>
</organism>
<evidence type="ECO:0000256" key="1">
    <source>
        <dbReference type="ARBA" id="ARBA00022729"/>
    </source>
</evidence>
<reference evidence="5" key="1">
    <citation type="journal article" date="2017" name="Int. J. Syst. Evol. Microbiol.">
        <title>Notoacmeibacter marinus gen. nov., sp. nov., isolated from the gut of a limpet and proposal of Notoacmeibacteraceae fam. nov. in the order Rhizobiales of the class Alphaproteobacteria.</title>
        <authorList>
            <person name="Huang Z."/>
            <person name="Guo F."/>
            <person name="Lai Q."/>
        </authorList>
    </citation>
    <scope>NUCLEOTIDE SEQUENCE [LARGE SCALE GENOMIC DNA]</scope>
    <source>
        <strain evidence="5">XMTR2A4</strain>
    </source>
</reference>
<dbReference type="EMBL" id="NBYO01000001">
    <property type="protein sequence ID" value="OXT02619.1"/>
    <property type="molecule type" value="Genomic_DNA"/>
</dbReference>
<feature type="chain" id="PRO_5012850561" description="Outer membrane protein beta-barrel domain-containing protein" evidence="2">
    <location>
        <begin position="26"/>
        <end position="297"/>
    </location>
</feature>
<dbReference type="Pfam" id="PF13505">
    <property type="entry name" value="OMP_b-brl"/>
    <property type="match status" value="1"/>
</dbReference>
<evidence type="ECO:0000313" key="4">
    <source>
        <dbReference type="EMBL" id="OXT02619.1"/>
    </source>
</evidence>
<evidence type="ECO:0000259" key="3">
    <source>
        <dbReference type="Pfam" id="PF13505"/>
    </source>
</evidence>
<feature type="signal peptide" evidence="2">
    <location>
        <begin position="1"/>
        <end position="25"/>
    </location>
</feature>
<proteinExistence type="predicted"/>
<protein>
    <recommendedName>
        <fullName evidence="3">Outer membrane protein beta-barrel domain-containing protein</fullName>
    </recommendedName>
</protein>
<sequence>MKRSSMAIAGAVLLSSAAYSSTVLAADIYVPEPEVIVEPAPISYAPAPVKHGFGSWYIRGDVSYALKNEVGDIEYITYGPGGGVTAPGTGGFDTKDLDETYDVGVGIGANIGKYFRAELGVDYLFKSEFRGSTSGICGGAVACTSDDKSEVSIITAMANAYVDLGTYHGITPYVGGGIGGAYVKWDKLINDDGTVVVEHEGNSEWRFAWQLMAGASYCLTENLEADIGYRYLDIEGGRMFEYAASGGTGTGPGYDDGFQIHEVKAGLRYNFGGANPRCETAYLPPAPLPPAPPPIYK</sequence>
<dbReference type="Gene3D" id="2.40.160.20">
    <property type="match status" value="1"/>
</dbReference>
<comment type="caution">
    <text evidence="4">The sequence shown here is derived from an EMBL/GenBank/DDBJ whole genome shotgun (WGS) entry which is preliminary data.</text>
</comment>
<gene>
    <name evidence="4" type="ORF">B7H23_06945</name>
</gene>
<evidence type="ECO:0000256" key="2">
    <source>
        <dbReference type="SAM" id="SignalP"/>
    </source>
</evidence>
<feature type="domain" description="Outer membrane protein beta-barrel" evidence="3">
    <location>
        <begin position="54"/>
        <end position="271"/>
    </location>
</feature>
<dbReference type="AlphaFoldDB" id="A0A231V359"/>
<keyword evidence="5" id="KW-1185">Reference proteome</keyword>
<dbReference type="SUPFAM" id="SSF56925">
    <property type="entry name" value="OMPA-like"/>
    <property type="match status" value="1"/>
</dbReference>
<dbReference type="InterPro" id="IPR011250">
    <property type="entry name" value="OMP/PagP_B-barrel"/>
</dbReference>
<evidence type="ECO:0000313" key="5">
    <source>
        <dbReference type="Proteomes" id="UP000215405"/>
    </source>
</evidence>
<dbReference type="Proteomes" id="UP000215405">
    <property type="component" value="Unassembled WGS sequence"/>
</dbReference>
<keyword evidence="1 2" id="KW-0732">Signal</keyword>
<dbReference type="InterPro" id="IPR027385">
    <property type="entry name" value="Beta-barrel_OMP"/>
</dbReference>
<name>A0A231V359_9HYPH</name>
<accession>A0A231V359</accession>